<dbReference type="Pfam" id="PF01943">
    <property type="entry name" value="Polysacc_synt"/>
    <property type="match status" value="1"/>
</dbReference>
<keyword evidence="3 6" id="KW-0812">Transmembrane</keyword>
<keyword evidence="8" id="KW-1185">Reference proteome</keyword>
<evidence type="ECO:0000256" key="4">
    <source>
        <dbReference type="ARBA" id="ARBA00022989"/>
    </source>
</evidence>
<evidence type="ECO:0000256" key="1">
    <source>
        <dbReference type="ARBA" id="ARBA00004651"/>
    </source>
</evidence>
<evidence type="ECO:0000256" key="3">
    <source>
        <dbReference type="ARBA" id="ARBA00022692"/>
    </source>
</evidence>
<evidence type="ECO:0000256" key="6">
    <source>
        <dbReference type="SAM" id="Phobius"/>
    </source>
</evidence>
<dbReference type="Proteomes" id="UP000037729">
    <property type="component" value="Unassembled WGS sequence"/>
</dbReference>
<dbReference type="PANTHER" id="PTHR30250">
    <property type="entry name" value="PST FAMILY PREDICTED COLANIC ACID TRANSPORTER"/>
    <property type="match status" value="1"/>
</dbReference>
<feature type="transmembrane region" description="Helical" evidence="6">
    <location>
        <begin position="15"/>
        <end position="33"/>
    </location>
</feature>
<feature type="transmembrane region" description="Helical" evidence="6">
    <location>
        <begin position="351"/>
        <end position="370"/>
    </location>
</feature>
<dbReference type="PATRIC" id="fig|1705562.3.peg.96"/>
<dbReference type="STRING" id="1705562.AMS69_09690"/>
<comment type="subcellular location">
    <subcellularLocation>
        <location evidence="1">Cell membrane</location>
        <topology evidence="1">Multi-pass membrane protein</topology>
    </subcellularLocation>
</comment>
<gene>
    <name evidence="7" type="ORF">AMS69_09690</name>
</gene>
<feature type="transmembrane region" description="Helical" evidence="6">
    <location>
        <begin position="439"/>
        <end position="459"/>
    </location>
</feature>
<keyword evidence="5 6" id="KW-0472">Membrane</keyword>
<accession>A0A0N0BNN0</accession>
<feature type="transmembrane region" description="Helical" evidence="6">
    <location>
        <begin position="40"/>
        <end position="63"/>
    </location>
</feature>
<evidence type="ECO:0000313" key="7">
    <source>
        <dbReference type="EMBL" id="KOX92730.1"/>
    </source>
</evidence>
<dbReference type="GO" id="GO:0005886">
    <property type="term" value="C:plasma membrane"/>
    <property type="evidence" value="ECO:0007669"/>
    <property type="project" value="UniProtKB-SubCell"/>
</dbReference>
<dbReference type="EMBL" id="LIUF01000003">
    <property type="protein sequence ID" value="KOX92730.1"/>
    <property type="molecule type" value="Genomic_DNA"/>
</dbReference>
<sequence length="478" mass="50397">MRIGQTSFISFVSKGLSSAAGFIATILFARLLGAEILGKYYLLLSIVAWLSLLGSIGIGSAITKRVSEGTDTGEYKLAGGLTIAVIGGIIIVGLLLFQEIITSNFEVDRIGFVIILLAVGLLGSYVDAMLNGAHMVHVAAVLKVARRIARTVLQVGGVLLSFGLTALVMGYALGGLVLVVAGLYVLGGPYHLPQKEHFERLVDYAKYAWMGRLEGKTFQQADVIILGLFVPSSLVGVYGITWNIANFLIIFSTSISGALFPELSKLSADDRDQQIASLIEDALSYTGLVTIPGLVGGLLLSDRILRIYGDEFVQGAGVLGLLILSVLFYGYQKQFTNALGGIDQPKAAFKVNGVLIASNMALNAVLVYSIGMTGAALASATSSLLSLISGYYILCRHIDFSVPVAEISRQIGATVAMGALVTVLSGALAQANEPLPNEIATTALLILGAATYFAVLVSISSQFRTVVLDNVPQVALLR</sequence>
<dbReference type="PANTHER" id="PTHR30250:SF28">
    <property type="entry name" value="POLYSACCHARIDE BIOSYNTHESIS PROTEIN"/>
    <property type="match status" value="1"/>
</dbReference>
<dbReference type="InterPro" id="IPR002797">
    <property type="entry name" value="Polysacc_synth"/>
</dbReference>
<proteinExistence type="predicted"/>
<feature type="transmembrane region" description="Helical" evidence="6">
    <location>
        <begin position="75"/>
        <end position="97"/>
    </location>
</feature>
<dbReference type="OrthoDB" id="112053at2157"/>
<feature type="transmembrane region" description="Helical" evidence="6">
    <location>
        <begin position="109"/>
        <end position="126"/>
    </location>
</feature>
<feature type="transmembrane region" description="Helical" evidence="6">
    <location>
        <begin position="221"/>
        <end position="238"/>
    </location>
</feature>
<name>A0A0N0BNN0_9EURY</name>
<comment type="caution">
    <text evidence="7">The sequence shown here is derived from an EMBL/GenBank/DDBJ whole genome shotgun (WGS) entry which is preliminary data.</text>
</comment>
<feature type="transmembrane region" description="Helical" evidence="6">
    <location>
        <begin position="407"/>
        <end position="427"/>
    </location>
</feature>
<feature type="transmembrane region" description="Helical" evidence="6">
    <location>
        <begin position="159"/>
        <end position="186"/>
    </location>
</feature>
<feature type="transmembrane region" description="Helical" evidence="6">
    <location>
        <begin position="376"/>
        <end position="395"/>
    </location>
</feature>
<keyword evidence="2" id="KW-1003">Cell membrane</keyword>
<organism evidence="7 8">
    <name type="scientific">Haloarcula rubripromontorii</name>
    <dbReference type="NCBI Taxonomy" id="1705562"/>
    <lineage>
        <taxon>Archaea</taxon>
        <taxon>Methanobacteriati</taxon>
        <taxon>Methanobacteriota</taxon>
        <taxon>Stenosarchaea group</taxon>
        <taxon>Halobacteria</taxon>
        <taxon>Halobacteriales</taxon>
        <taxon>Haloarculaceae</taxon>
        <taxon>Haloarcula</taxon>
    </lineage>
</organism>
<keyword evidence="4 6" id="KW-1133">Transmembrane helix</keyword>
<feature type="transmembrane region" description="Helical" evidence="6">
    <location>
        <begin position="312"/>
        <end position="331"/>
    </location>
</feature>
<dbReference type="AlphaFoldDB" id="A0A0N0BNN0"/>
<dbReference type="InterPro" id="IPR050833">
    <property type="entry name" value="Poly_Biosynth_Transport"/>
</dbReference>
<protein>
    <submittedName>
        <fullName evidence="7">Polysaccharide biosynthesis protein</fullName>
    </submittedName>
</protein>
<dbReference type="RefSeq" id="WP_053967884.1">
    <property type="nucleotide sequence ID" value="NZ_LIUF01000003.1"/>
</dbReference>
<evidence type="ECO:0000313" key="8">
    <source>
        <dbReference type="Proteomes" id="UP000037729"/>
    </source>
</evidence>
<evidence type="ECO:0000256" key="5">
    <source>
        <dbReference type="ARBA" id="ARBA00023136"/>
    </source>
</evidence>
<reference evidence="7 8" key="1">
    <citation type="submission" date="2015-08" db="EMBL/GenBank/DDBJ databases">
        <title>Genomes of Isolates from Cabo Rojo, PR.</title>
        <authorList>
            <person name="Sanchez-Nieves R.L."/>
            <person name="Montalvo-Rodriguez R."/>
        </authorList>
    </citation>
    <scope>NUCLEOTIDE SEQUENCE [LARGE SCALE GENOMIC DNA]</scope>
    <source>
        <strain evidence="7 8">SL3</strain>
    </source>
</reference>
<evidence type="ECO:0000256" key="2">
    <source>
        <dbReference type="ARBA" id="ARBA00022475"/>
    </source>
</evidence>